<feature type="region of interest" description="Disordered" evidence="2">
    <location>
        <begin position="20"/>
        <end position="42"/>
    </location>
</feature>
<evidence type="ECO:0000259" key="3">
    <source>
        <dbReference type="PROSITE" id="PS51686"/>
    </source>
</evidence>
<evidence type="ECO:0000256" key="1">
    <source>
        <dbReference type="PROSITE-ProRule" id="PRU01023"/>
    </source>
</evidence>
<dbReference type="InterPro" id="IPR029063">
    <property type="entry name" value="SAM-dependent_MTases_sf"/>
</dbReference>
<dbReference type="PANTHER" id="PTHR22807:SF4">
    <property type="entry name" value="28S RRNA (CYTOSINE-C(5))-METHYLTRANSFERASE"/>
    <property type="match status" value="1"/>
</dbReference>
<comment type="similarity">
    <text evidence="1">Belongs to the class I-like SAM-binding methyltransferase superfamily. RsmB/NOP family.</text>
</comment>
<dbReference type="InParanoid" id="A0A1E5RN82"/>
<keyword evidence="1 4" id="KW-0489">Methyltransferase</keyword>
<dbReference type="EMBL" id="LPNM01000005">
    <property type="protein sequence ID" value="OEJ88349.1"/>
    <property type="molecule type" value="Genomic_DNA"/>
</dbReference>
<dbReference type="Pfam" id="PF21153">
    <property type="entry name" value="NSUN5_N"/>
    <property type="match status" value="1"/>
</dbReference>
<dbReference type="Proteomes" id="UP000095728">
    <property type="component" value="Unassembled WGS sequence"/>
</dbReference>
<proteinExistence type="inferred from homology"/>
<dbReference type="PRINTS" id="PR02008">
    <property type="entry name" value="RCMTFAMILY"/>
</dbReference>
<feature type="compositionally biased region" description="Low complexity" evidence="2">
    <location>
        <begin position="20"/>
        <end position="37"/>
    </location>
</feature>
<dbReference type="InterPro" id="IPR048889">
    <property type="entry name" value="NSUN5_RCM1_N"/>
</dbReference>
<dbReference type="PROSITE" id="PS51686">
    <property type="entry name" value="SAM_MT_RSMB_NOP"/>
    <property type="match status" value="1"/>
</dbReference>
<dbReference type="OrthoDB" id="435282at2759"/>
<evidence type="ECO:0000313" key="5">
    <source>
        <dbReference type="Proteomes" id="UP000095728"/>
    </source>
</evidence>
<feature type="binding site" evidence="1">
    <location>
        <position position="372"/>
    </location>
    <ligand>
        <name>S-adenosyl-L-methionine</name>
        <dbReference type="ChEBI" id="CHEBI:59789"/>
    </ligand>
</feature>
<dbReference type="FunCoup" id="A0A1E5RN82">
    <property type="interactions" value="552"/>
</dbReference>
<dbReference type="AlphaFoldDB" id="A0A1E5RN82"/>
<dbReference type="GO" id="GO:0005730">
    <property type="term" value="C:nucleolus"/>
    <property type="evidence" value="ECO:0007669"/>
    <property type="project" value="TreeGrafter"/>
</dbReference>
<accession>A0A1E5RN82</accession>
<feature type="domain" description="SAM-dependent MTase RsmB/NOP-type" evidence="3">
    <location>
        <begin position="167"/>
        <end position="535"/>
    </location>
</feature>
<keyword evidence="1" id="KW-0694">RNA-binding</keyword>
<dbReference type="Gene3D" id="3.30.70.1170">
    <property type="entry name" value="Sun protein, domain 3"/>
    <property type="match status" value="1"/>
</dbReference>
<dbReference type="PANTHER" id="PTHR22807">
    <property type="entry name" value="NOP2 YEAST -RELATED NOL1/NOP2/FMU SUN DOMAIN-CONTAINING"/>
    <property type="match status" value="1"/>
</dbReference>
<evidence type="ECO:0000256" key="2">
    <source>
        <dbReference type="SAM" id="MobiDB-lite"/>
    </source>
</evidence>
<protein>
    <submittedName>
        <fullName evidence="4">25S rRNA (Cytosine(2278)-C(5))-methyltransferase</fullName>
    </submittedName>
</protein>
<comment type="caution">
    <text evidence="4">The sequence shown here is derived from an EMBL/GenBank/DDBJ whole genome shotgun (WGS) entry which is preliminary data.</text>
</comment>
<dbReference type="Gene3D" id="3.40.50.150">
    <property type="entry name" value="Vaccinia Virus protein VP39"/>
    <property type="match status" value="1"/>
</dbReference>
<name>A0A1E5RN82_9ASCO</name>
<feature type="binding site" evidence="1">
    <location>
        <begin position="276"/>
        <end position="282"/>
    </location>
    <ligand>
        <name>S-adenosyl-L-methionine</name>
        <dbReference type="ChEBI" id="CHEBI:59789"/>
    </ligand>
</feature>
<evidence type="ECO:0000313" key="4">
    <source>
        <dbReference type="EMBL" id="OEJ88349.1"/>
    </source>
</evidence>
<organism evidence="4 5">
    <name type="scientific">Hanseniaspora osmophila</name>
    <dbReference type="NCBI Taxonomy" id="56408"/>
    <lineage>
        <taxon>Eukaryota</taxon>
        <taxon>Fungi</taxon>
        <taxon>Dikarya</taxon>
        <taxon>Ascomycota</taxon>
        <taxon>Saccharomycotina</taxon>
        <taxon>Saccharomycetes</taxon>
        <taxon>Saccharomycodales</taxon>
        <taxon>Saccharomycodaceae</taxon>
        <taxon>Hanseniaspora</taxon>
    </lineage>
</organism>
<reference evidence="5" key="1">
    <citation type="journal article" date="2016" name="Genome Announc.">
        <title>Genome sequences of three species of Hanseniaspora isolated from spontaneous wine fermentations.</title>
        <authorList>
            <person name="Sternes P.R."/>
            <person name="Lee D."/>
            <person name="Kutyna D.R."/>
            <person name="Borneman A.R."/>
        </authorList>
    </citation>
    <scope>NUCLEOTIDE SEQUENCE [LARGE SCALE GENOMIC DNA]</scope>
    <source>
        <strain evidence="5">AWRI3579</strain>
    </source>
</reference>
<feature type="active site" description="Nucleophile" evidence="1">
    <location>
        <position position="452"/>
    </location>
</feature>
<keyword evidence="1 4" id="KW-0808">Transferase</keyword>
<dbReference type="InterPro" id="IPR001678">
    <property type="entry name" value="MeTrfase_RsmB-F_NOP2_dom"/>
</dbReference>
<dbReference type="InterPro" id="IPR023267">
    <property type="entry name" value="RCMT"/>
</dbReference>
<feature type="region of interest" description="Disordered" evidence="2">
    <location>
        <begin position="298"/>
        <end position="317"/>
    </location>
</feature>
<dbReference type="InterPro" id="IPR049561">
    <property type="entry name" value="NSUN5_7_fdxn-like"/>
</dbReference>
<dbReference type="STRING" id="56408.A0A1E5RN82"/>
<dbReference type="Pfam" id="PF21148">
    <property type="entry name" value="NSUN5_fdxn-like"/>
    <property type="match status" value="1"/>
</dbReference>
<dbReference type="SUPFAM" id="SSF53335">
    <property type="entry name" value="S-adenosyl-L-methionine-dependent methyltransferases"/>
    <property type="match status" value="1"/>
</dbReference>
<keyword evidence="1" id="KW-0949">S-adenosyl-L-methionine</keyword>
<dbReference type="GO" id="GO:0070475">
    <property type="term" value="P:rRNA base methylation"/>
    <property type="evidence" value="ECO:0007669"/>
    <property type="project" value="TreeGrafter"/>
</dbReference>
<dbReference type="GO" id="GO:0003723">
    <property type="term" value="F:RNA binding"/>
    <property type="evidence" value="ECO:0007669"/>
    <property type="project" value="UniProtKB-UniRule"/>
</dbReference>
<sequence length="535" mass="61993">MEFYRDATWILEDLVKLSTKNNKNNNTDNDNNESSTNAKHKNQISGSLQTIILKSHKKYKLKTNPKHIYAVVQSCYHFLPLLDYIYKKSQIEQQIPVKNGKKLYTKYTLYLCIHDLLLSKSKRIQMGKHPLKKFVMNQKTRLNAELQRFKIKNKISNLNTYFLQQSAINQQDLPPIRWFRLNLVKLANKTEIEKTMHEIGKKFPQKVDSWKDIESQDVEKIYYDEYIPHLFGVSPLSKITSHELYKQGKIIIQDRASCFPAHILQPSHKDVIIDSCSAPGNKTSHLASYIYSDGYRPGSRVDGDGTHHQQQQQQQEQQQIIAFEKNPERAKILEKMLSVAGCTQKLVKVNVGDFTKIGIQKDYTHVTGLLVDPSCSGSGIFGRKFVDDLNKKNGKHKEENNQDEDDEEVPLEEFKQQEMDKQRLTKLSSFQFQIVKHALLFPNAKKVVYSTCSVHAEENEQVVLDLLVDNKVKEKGWKVRKREHVIPKWDRRGFVEEFDQTFDKETAVEIAQGCIRALPKEDGGIGFFAVCFERE</sequence>
<feature type="binding site" evidence="1">
    <location>
        <position position="324"/>
    </location>
    <ligand>
        <name>S-adenosyl-L-methionine</name>
        <dbReference type="ChEBI" id="CHEBI:59789"/>
    </ligand>
</feature>
<gene>
    <name evidence="4" type="ORF">AWRI3579_g852</name>
</gene>
<feature type="binding site" evidence="1">
    <location>
        <position position="353"/>
    </location>
    <ligand>
        <name>S-adenosyl-L-methionine</name>
        <dbReference type="ChEBI" id="CHEBI:59789"/>
    </ligand>
</feature>
<keyword evidence="5" id="KW-1185">Reference proteome</keyword>
<dbReference type="GO" id="GO:0008173">
    <property type="term" value="F:RNA methyltransferase activity"/>
    <property type="evidence" value="ECO:0007669"/>
    <property type="project" value="InterPro"/>
</dbReference>